<protein>
    <submittedName>
        <fullName evidence="6">Copine domain-containing protein</fullName>
    </submittedName>
</protein>
<evidence type="ECO:0000256" key="3">
    <source>
        <dbReference type="ARBA" id="ARBA00022729"/>
    </source>
</evidence>
<dbReference type="WBParaSite" id="snap_masked-unitig_28677-processed-gene-0.0-mRNA-1">
    <property type="protein sequence ID" value="snap_masked-unitig_28677-processed-gene-0.0-mRNA-1"/>
    <property type="gene ID" value="snap_masked-unitig_28677-processed-gene-0.0"/>
</dbReference>
<dbReference type="Proteomes" id="UP000095280">
    <property type="component" value="Unplaced"/>
</dbReference>
<organism evidence="5 6">
    <name type="scientific">Macrostomum lignano</name>
    <dbReference type="NCBI Taxonomy" id="282301"/>
    <lineage>
        <taxon>Eukaryota</taxon>
        <taxon>Metazoa</taxon>
        <taxon>Spiralia</taxon>
        <taxon>Lophotrochozoa</taxon>
        <taxon>Platyhelminthes</taxon>
        <taxon>Rhabditophora</taxon>
        <taxon>Macrostomorpha</taxon>
        <taxon>Macrostomida</taxon>
        <taxon>Macrostomidae</taxon>
        <taxon>Macrostomum</taxon>
    </lineage>
</organism>
<dbReference type="AlphaFoldDB" id="A0A1I8JP80"/>
<evidence type="ECO:0000259" key="4">
    <source>
        <dbReference type="Pfam" id="PF25106"/>
    </source>
</evidence>
<accession>A0A1I8JP80</accession>
<keyword evidence="2" id="KW-0964">Secreted</keyword>
<keyword evidence="3" id="KW-0732">Signal</keyword>
<evidence type="ECO:0000313" key="5">
    <source>
        <dbReference type="Proteomes" id="UP000095280"/>
    </source>
</evidence>
<dbReference type="Pfam" id="PF25106">
    <property type="entry name" value="VWA_4"/>
    <property type="match status" value="1"/>
</dbReference>
<dbReference type="InterPro" id="IPR056861">
    <property type="entry name" value="HMCN1-like_VWA"/>
</dbReference>
<evidence type="ECO:0000313" key="6">
    <source>
        <dbReference type="WBParaSite" id="snap_masked-unitig_28677-processed-gene-0.0-mRNA-1"/>
    </source>
</evidence>
<feature type="domain" description="Hemicentin-1-like von Willebrand factor A" evidence="4">
    <location>
        <begin position="11"/>
        <end position="87"/>
    </location>
</feature>
<comment type="subcellular location">
    <subcellularLocation>
        <location evidence="1">Secreted</location>
    </subcellularLocation>
</comment>
<proteinExistence type="predicted"/>
<keyword evidence="5" id="KW-1185">Reference proteome</keyword>
<evidence type="ECO:0000256" key="1">
    <source>
        <dbReference type="ARBA" id="ARBA00004613"/>
    </source>
</evidence>
<name>A0A1I8JP80_9PLAT</name>
<evidence type="ECO:0000256" key="2">
    <source>
        <dbReference type="ARBA" id="ARBA00022525"/>
    </source>
</evidence>
<sequence>RQWSASRRSPTTPEEFQEMIEDIFVQGGGDCPEATLQGIKLALEAAQPRSFIYVFTTPARKIRNCLTQFLNSFNGKRVVVFVLTGDC</sequence>
<reference evidence="6" key="1">
    <citation type="submission" date="2016-11" db="UniProtKB">
        <authorList>
            <consortium name="WormBaseParasite"/>
        </authorList>
    </citation>
    <scope>IDENTIFICATION</scope>
</reference>